<name>A0A1K0GTU7_9ACTN</name>
<dbReference type="InterPro" id="IPR027417">
    <property type="entry name" value="P-loop_NTPase"/>
</dbReference>
<evidence type="ECO:0000259" key="2">
    <source>
        <dbReference type="PROSITE" id="PS50901"/>
    </source>
</evidence>
<protein>
    <recommendedName>
        <fullName evidence="2">FtsK domain-containing protein</fullName>
    </recommendedName>
</protein>
<sequence>MPEPSTEGIAVGLSETDLGPARLQLFGADPHLLVFGDSETGKTNTLRVITAQLIRVREPEDLGIVVIDYRRTLLGAVPDEYQMAYCSTRTATETMSTELARLITDRLPPSNLTAEQLRGRSWWQGPEMVVVVDDYDMVATSAGNPLLSLVELLPYGRDVGLHLILARRAGGASRALFDPLLQRLGDLATAGLLHSGSRGEGPLACGVPATRLPAGRAIWARHTARSGPF</sequence>
<keyword evidence="1" id="KW-0067">ATP-binding</keyword>
<keyword evidence="1" id="KW-0547">Nucleotide-binding</keyword>
<dbReference type="SUPFAM" id="SSF52540">
    <property type="entry name" value="P-loop containing nucleoside triphosphate hydrolases"/>
    <property type="match status" value="1"/>
</dbReference>
<dbReference type="Gene3D" id="3.40.50.300">
    <property type="entry name" value="P-loop containing nucleotide triphosphate hydrolases"/>
    <property type="match status" value="1"/>
</dbReference>
<dbReference type="PROSITE" id="PS50901">
    <property type="entry name" value="FTSK"/>
    <property type="match status" value="1"/>
</dbReference>
<evidence type="ECO:0000313" key="4">
    <source>
        <dbReference type="Proteomes" id="UP000182486"/>
    </source>
</evidence>
<accession>A0A1K0GTU7</accession>
<dbReference type="Pfam" id="PF01580">
    <property type="entry name" value="FtsK_SpoIIIE"/>
    <property type="match status" value="1"/>
</dbReference>
<gene>
    <name evidence="3" type="ORF">BG844_01245</name>
</gene>
<organism evidence="3 4">
    <name type="scientific">Couchioplanes caeruleus subsp. caeruleus</name>
    <dbReference type="NCBI Taxonomy" id="56427"/>
    <lineage>
        <taxon>Bacteria</taxon>
        <taxon>Bacillati</taxon>
        <taxon>Actinomycetota</taxon>
        <taxon>Actinomycetes</taxon>
        <taxon>Micromonosporales</taxon>
        <taxon>Micromonosporaceae</taxon>
        <taxon>Couchioplanes</taxon>
    </lineage>
</organism>
<reference evidence="3 4" key="1">
    <citation type="submission" date="2016-09" db="EMBL/GenBank/DDBJ databases">
        <title>Couchioplanes caeruleus draft genome sequence.</title>
        <authorList>
            <person name="Sheehan J."/>
            <person name="Caffrey P."/>
        </authorList>
    </citation>
    <scope>NUCLEOTIDE SEQUENCE [LARGE SCALE GENOMIC DNA]</scope>
    <source>
        <strain evidence="3 4">DSM 43634</strain>
    </source>
</reference>
<comment type="caution">
    <text evidence="3">The sequence shown here is derived from an EMBL/GenBank/DDBJ whole genome shotgun (WGS) entry which is preliminary data.</text>
</comment>
<evidence type="ECO:0000313" key="3">
    <source>
        <dbReference type="EMBL" id="OJF15894.1"/>
    </source>
</evidence>
<feature type="binding site" evidence="1">
    <location>
        <begin position="36"/>
        <end position="43"/>
    </location>
    <ligand>
        <name>ATP</name>
        <dbReference type="ChEBI" id="CHEBI:30616"/>
    </ligand>
</feature>
<feature type="domain" description="FtsK" evidence="2">
    <location>
        <begin position="18"/>
        <end position="199"/>
    </location>
</feature>
<evidence type="ECO:0000256" key="1">
    <source>
        <dbReference type="PROSITE-ProRule" id="PRU00289"/>
    </source>
</evidence>
<dbReference type="GO" id="GO:0003677">
    <property type="term" value="F:DNA binding"/>
    <property type="evidence" value="ECO:0007669"/>
    <property type="project" value="InterPro"/>
</dbReference>
<dbReference type="AlphaFoldDB" id="A0A1K0GTU7"/>
<dbReference type="GO" id="GO:0005524">
    <property type="term" value="F:ATP binding"/>
    <property type="evidence" value="ECO:0007669"/>
    <property type="project" value="UniProtKB-UniRule"/>
</dbReference>
<proteinExistence type="predicted"/>
<dbReference type="EMBL" id="MEIA01000007">
    <property type="protein sequence ID" value="OJF15894.1"/>
    <property type="molecule type" value="Genomic_DNA"/>
</dbReference>
<keyword evidence="4" id="KW-1185">Reference proteome</keyword>
<dbReference type="RefSeq" id="WP_071802841.1">
    <property type="nucleotide sequence ID" value="NZ_MEIA01000007.1"/>
</dbReference>
<dbReference type="Proteomes" id="UP000182486">
    <property type="component" value="Unassembled WGS sequence"/>
</dbReference>
<dbReference type="InterPro" id="IPR002543">
    <property type="entry name" value="FtsK_dom"/>
</dbReference>